<name>A0A917UW31_9MICO</name>
<dbReference type="RefSeq" id="WP_188744165.1">
    <property type="nucleotide sequence ID" value="NZ_BAABFW010000005.1"/>
</dbReference>
<protein>
    <recommendedName>
        <fullName evidence="2">Antitoxin</fullName>
    </recommendedName>
</protein>
<comment type="caution">
    <text evidence="3">The sequence shown here is derived from an EMBL/GenBank/DDBJ whole genome shotgun (WGS) entry which is preliminary data.</text>
</comment>
<dbReference type="AlphaFoldDB" id="A0A917UW31"/>
<reference evidence="3" key="2">
    <citation type="submission" date="2020-09" db="EMBL/GenBank/DDBJ databases">
        <authorList>
            <person name="Sun Q."/>
            <person name="Zhou Y."/>
        </authorList>
    </citation>
    <scope>NUCLEOTIDE SEQUENCE</scope>
    <source>
        <strain evidence="3">CGMCC 1.8984</strain>
    </source>
</reference>
<comment type="similarity">
    <text evidence="1 2">Belongs to the phD/YefM antitoxin family.</text>
</comment>
<gene>
    <name evidence="3" type="ORF">GCM10011372_29400</name>
</gene>
<dbReference type="Pfam" id="PF02604">
    <property type="entry name" value="PhdYeFM_antitox"/>
    <property type="match status" value="1"/>
</dbReference>
<dbReference type="InterPro" id="IPR006442">
    <property type="entry name" value="Antitoxin_Phd/YefM"/>
</dbReference>
<keyword evidence="4" id="KW-1185">Reference proteome</keyword>
<comment type="function">
    <text evidence="2">Antitoxin component of a type II toxin-antitoxin (TA) system.</text>
</comment>
<sequence>MSTVTSRDFNNDVAAAKRRAAIEPVIITDRGRPSFVLMSMSEFTRLRGPRGGIVDALRMSEGVSFEVPRVDLELRVPEL</sequence>
<dbReference type="InterPro" id="IPR036165">
    <property type="entry name" value="YefM-like_sf"/>
</dbReference>
<evidence type="ECO:0000256" key="2">
    <source>
        <dbReference type="RuleBase" id="RU362080"/>
    </source>
</evidence>
<accession>A0A917UW31</accession>
<dbReference type="Proteomes" id="UP000636956">
    <property type="component" value="Unassembled WGS sequence"/>
</dbReference>
<evidence type="ECO:0000313" key="3">
    <source>
        <dbReference type="EMBL" id="GGJ88954.1"/>
    </source>
</evidence>
<dbReference type="SUPFAM" id="SSF143120">
    <property type="entry name" value="YefM-like"/>
    <property type="match status" value="1"/>
</dbReference>
<proteinExistence type="inferred from homology"/>
<dbReference type="EMBL" id="BMMD01000019">
    <property type="protein sequence ID" value="GGJ88954.1"/>
    <property type="molecule type" value="Genomic_DNA"/>
</dbReference>
<dbReference type="Gene3D" id="3.40.1620.10">
    <property type="entry name" value="YefM-like domain"/>
    <property type="match status" value="1"/>
</dbReference>
<dbReference type="NCBIfam" id="TIGR01552">
    <property type="entry name" value="phd_fam"/>
    <property type="match status" value="1"/>
</dbReference>
<evidence type="ECO:0000256" key="1">
    <source>
        <dbReference type="ARBA" id="ARBA00009981"/>
    </source>
</evidence>
<organism evidence="3 4">
    <name type="scientific">Agromyces bauzanensis</name>
    <dbReference type="NCBI Taxonomy" id="1308924"/>
    <lineage>
        <taxon>Bacteria</taxon>
        <taxon>Bacillati</taxon>
        <taxon>Actinomycetota</taxon>
        <taxon>Actinomycetes</taxon>
        <taxon>Micrococcales</taxon>
        <taxon>Microbacteriaceae</taxon>
        <taxon>Agromyces</taxon>
    </lineage>
</organism>
<reference evidence="3" key="1">
    <citation type="journal article" date="2014" name="Int. J. Syst. Evol. Microbiol.">
        <title>Complete genome sequence of Corynebacterium casei LMG S-19264T (=DSM 44701T), isolated from a smear-ripened cheese.</title>
        <authorList>
            <consortium name="US DOE Joint Genome Institute (JGI-PGF)"/>
            <person name="Walter F."/>
            <person name="Albersmeier A."/>
            <person name="Kalinowski J."/>
            <person name="Ruckert C."/>
        </authorList>
    </citation>
    <scope>NUCLEOTIDE SEQUENCE</scope>
    <source>
        <strain evidence="3">CGMCC 1.8984</strain>
    </source>
</reference>
<evidence type="ECO:0000313" key="4">
    <source>
        <dbReference type="Proteomes" id="UP000636956"/>
    </source>
</evidence>